<organism evidence="2 3">
    <name type="scientific">Sporolactobacillus terrae</name>
    <dbReference type="NCBI Taxonomy" id="269673"/>
    <lineage>
        <taxon>Bacteria</taxon>
        <taxon>Bacillati</taxon>
        <taxon>Bacillota</taxon>
        <taxon>Bacilli</taxon>
        <taxon>Bacillales</taxon>
        <taxon>Sporolactobacillaceae</taxon>
        <taxon>Sporolactobacillus</taxon>
    </lineage>
</organism>
<dbReference type="InterPro" id="IPR003961">
    <property type="entry name" value="FN3_dom"/>
</dbReference>
<dbReference type="Gene3D" id="2.60.40.10">
    <property type="entry name" value="Immunoglobulins"/>
    <property type="match status" value="1"/>
</dbReference>
<accession>A0A5K7WY23</accession>
<gene>
    <name evidence="2" type="ORF">St703_02030</name>
</gene>
<reference evidence="2 3" key="1">
    <citation type="submission" date="2019-09" db="EMBL/GenBank/DDBJ databases">
        <title>Complete genome sequence of Sporolactobacillus terrae 70-3.</title>
        <authorList>
            <person name="Tanaka N."/>
            <person name="Shiwa Y."/>
            <person name="Fujita N."/>
            <person name="Tanasupawat S."/>
        </authorList>
    </citation>
    <scope>NUCLEOTIDE SEQUENCE [LARGE SCALE GENOMIC DNA]</scope>
    <source>
        <strain evidence="2 3">70-3</strain>
    </source>
</reference>
<sequence length="187" mass="19909">MAAIDEIKAQINERKQYNLGRDGTQNKRNEELDTVSRFIDEESPETVADITGKIDGLIDNDLHQFGATSGRIDELERLKKFAENTVIVPGKPSVTVTAGDGVLHATAALPEDNGGSLVTAVKFFIKLASEGTWPTEPAATQAPSDLTYDFLGLTNGTEYSTAVVVENEIGDSEMSDSAHGTPTAPAG</sequence>
<dbReference type="EMBL" id="AP021853">
    <property type="protein sequence ID" value="BBN97498.1"/>
    <property type="molecule type" value="Genomic_DNA"/>
</dbReference>
<proteinExistence type="predicted"/>
<dbReference type="InterPro" id="IPR013783">
    <property type="entry name" value="Ig-like_fold"/>
</dbReference>
<dbReference type="CDD" id="cd00063">
    <property type="entry name" value="FN3"/>
    <property type="match status" value="1"/>
</dbReference>
<evidence type="ECO:0000313" key="3">
    <source>
        <dbReference type="Proteomes" id="UP000326951"/>
    </source>
</evidence>
<name>A0A5K7WY23_9BACL</name>
<dbReference type="RefSeq" id="WP_152080076.1">
    <property type="nucleotide sequence ID" value="NZ_AP021853.1"/>
</dbReference>
<evidence type="ECO:0000313" key="2">
    <source>
        <dbReference type="EMBL" id="BBN97498.1"/>
    </source>
</evidence>
<dbReference type="PROSITE" id="PS50853">
    <property type="entry name" value="FN3"/>
    <property type="match status" value="1"/>
</dbReference>
<dbReference type="AlphaFoldDB" id="A0A5K7WY23"/>
<dbReference type="Proteomes" id="UP000326951">
    <property type="component" value="Chromosome"/>
</dbReference>
<feature type="domain" description="Fibronectin type-III" evidence="1">
    <location>
        <begin position="88"/>
        <end position="186"/>
    </location>
</feature>
<evidence type="ECO:0000259" key="1">
    <source>
        <dbReference type="PROSITE" id="PS50853"/>
    </source>
</evidence>
<protein>
    <recommendedName>
        <fullName evidence="1">Fibronectin type-III domain-containing protein</fullName>
    </recommendedName>
</protein>
<dbReference type="SUPFAM" id="SSF49265">
    <property type="entry name" value="Fibronectin type III"/>
    <property type="match status" value="1"/>
</dbReference>
<dbReference type="InterPro" id="IPR036116">
    <property type="entry name" value="FN3_sf"/>
</dbReference>